<organism evidence="1 2">
    <name type="scientific">Ottowia pentelensis</name>
    <dbReference type="NCBI Taxonomy" id="511108"/>
    <lineage>
        <taxon>Bacteria</taxon>
        <taxon>Pseudomonadati</taxon>
        <taxon>Pseudomonadota</taxon>
        <taxon>Betaproteobacteria</taxon>
        <taxon>Burkholderiales</taxon>
        <taxon>Comamonadaceae</taxon>
        <taxon>Ottowia</taxon>
    </lineage>
</organism>
<dbReference type="RefSeq" id="WP_377480687.1">
    <property type="nucleotide sequence ID" value="NZ_JBHLTN010000007.1"/>
</dbReference>
<keyword evidence="2" id="KW-1185">Reference proteome</keyword>
<dbReference type="Proteomes" id="UP001589834">
    <property type="component" value="Unassembled WGS sequence"/>
</dbReference>
<gene>
    <name evidence="1" type="ORF">ACFFGG_05415</name>
</gene>
<name>A0ABV6PQ65_9BURK</name>
<evidence type="ECO:0000313" key="1">
    <source>
        <dbReference type="EMBL" id="MFC0591991.1"/>
    </source>
</evidence>
<evidence type="ECO:0000313" key="2">
    <source>
        <dbReference type="Proteomes" id="UP001589834"/>
    </source>
</evidence>
<protein>
    <recommendedName>
        <fullName evidence="3">DUF721 domain-containing protein</fullName>
    </recommendedName>
</protein>
<reference evidence="1 2" key="1">
    <citation type="submission" date="2024-09" db="EMBL/GenBank/DDBJ databases">
        <authorList>
            <person name="Sun Q."/>
            <person name="Mori K."/>
        </authorList>
    </citation>
    <scope>NUCLEOTIDE SEQUENCE [LARGE SCALE GENOMIC DNA]</scope>
    <source>
        <strain evidence="1 2">NCAIM B.02336</strain>
    </source>
</reference>
<evidence type="ECO:0008006" key="3">
    <source>
        <dbReference type="Google" id="ProtNLM"/>
    </source>
</evidence>
<comment type="caution">
    <text evidence="1">The sequence shown here is derived from an EMBL/GenBank/DDBJ whole genome shotgun (WGS) entry which is preliminary data.</text>
</comment>
<sequence>MQFIQRARWPVLTREARLRRLRGAARLVMRHVGLAGQCDCVLTRDQWGQHGVLLHIETPQCVPPAERPQLQAYFQRKLCELGELGERGLLRLHVVDGEDQARVGEQPVGHVSSRRVASMLRRANPEAAPPPRQADRVTQLRQHLSARRRQRIDSDFAPLQGLTLTELSPLADA</sequence>
<proteinExistence type="predicted"/>
<dbReference type="EMBL" id="JBHLTN010000007">
    <property type="protein sequence ID" value="MFC0591991.1"/>
    <property type="molecule type" value="Genomic_DNA"/>
</dbReference>
<accession>A0ABV6PQ65</accession>